<keyword evidence="7" id="KW-0807">Transducer</keyword>
<feature type="transmembrane region" description="Helical" evidence="8">
    <location>
        <begin position="83"/>
        <end position="105"/>
    </location>
</feature>
<keyword evidence="6" id="KW-0675">Receptor</keyword>
<dbReference type="GO" id="GO:0008188">
    <property type="term" value="F:neuropeptide receptor activity"/>
    <property type="evidence" value="ECO:0007669"/>
    <property type="project" value="TreeGrafter"/>
</dbReference>
<evidence type="ECO:0000256" key="6">
    <source>
        <dbReference type="ARBA" id="ARBA00023170"/>
    </source>
</evidence>
<evidence type="ECO:0000313" key="10">
    <source>
        <dbReference type="Proteomes" id="UP000271162"/>
    </source>
</evidence>
<keyword evidence="3 8" id="KW-1133">Transmembrane helix</keyword>
<dbReference type="Proteomes" id="UP000271162">
    <property type="component" value="Unassembled WGS sequence"/>
</dbReference>
<reference evidence="11" key="1">
    <citation type="submission" date="2016-04" db="UniProtKB">
        <authorList>
            <consortium name="WormBaseParasite"/>
        </authorList>
    </citation>
    <scope>IDENTIFICATION</scope>
</reference>
<dbReference type="SUPFAM" id="SSF81321">
    <property type="entry name" value="Family A G protein-coupled receptor-like"/>
    <property type="match status" value="1"/>
</dbReference>
<feature type="transmembrane region" description="Helical" evidence="8">
    <location>
        <begin position="126"/>
        <end position="148"/>
    </location>
</feature>
<name>A0A158R2D2_NIPBR</name>
<comment type="subcellular location">
    <subcellularLocation>
        <location evidence="1">Membrane</location>
        <topology evidence="1">Multi-pass membrane protein</topology>
    </subcellularLocation>
</comment>
<organism evidence="11">
    <name type="scientific">Nippostrongylus brasiliensis</name>
    <name type="common">Rat hookworm</name>
    <dbReference type="NCBI Taxonomy" id="27835"/>
    <lineage>
        <taxon>Eukaryota</taxon>
        <taxon>Metazoa</taxon>
        <taxon>Ecdysozoa</taxon>
        <taxon>Nematoda</taxon>
        <taxon>Chromadorea</taxon>
        <taxon>Rhabditida</taxon>
        <taxon>Rhabditina</taxon>
        <taxon>Rhabditomorpha</taxon>
        <taxon>Strongyloidea</taxon>
        <taxon>Heligmosomidae</taxon>
        <taxon>Nippostrongylus</taxon>
    </lineage>
</organism>
<reference evidence="9 10" key="2">
    <citation type="submission" date="2018-11" db="EMBL/GenBank/DDBJ databases">
        <authorList>
            <consortium name="Pathogen Informatics"/>
        </authorList>
    </citation>
    <scope>NUCLEOTIDE SEQUENCE [LARGE SCALE GENOMIC DNA]</scope>
</reference>
<gene>
    <name evidence="9" type="ORF">NBR_LOCUS15627</name>
</gene>
<dbReference type="GO" id="GO:0042923">
    <property type="term" value="F:neuropeptide binding"/>
    <property type="evidence" value="ECO:0007669"/>
    <property type="project" value="TreeGrafter"/>
</dbReference>
<evidence type="ECO:0000256" key="1">
    <source>
        <dbReference type="ARBA" id="ARBA00004141"/>
    </source>
</evidence>
<dbReference type="WBParaSite" id="NBR_0001562601-mRNA-1">
    <property type="protein sequence ID" value="NBR_0001562601-mRNA-1"/>
    <property type="gene ID" value="NBR_0001562601"/>
</dbReference>
<protein>
    <submittedName>
        <fullName evidence="11">Permease</fullName>
    </submittedName>
</protein>
<dbReference type="Gene3D" id="1.20.1070.10">
    <property type="entry name" value="Rhodopsin 7-helix transmembrane proteins"/>
    <property type="match status" value="1"/>
</dbReference>
<dbReference type="InterPro" id="IPR000276">
    <property type="entry name" value="GPCR_Rhodpsn"/>
</dbReference>
<dbReference type="GO" id="GO:0043005">
    <property type="term" value="C:neuron projection"/>
    <property type="evidence" value="ECO:0007669"/>
    <property type="project" value="TreeGrafter"/>
</dbReference>
<dbReference type="PANTHER" id="PTHR24235">
    <property type="entry name" value="NEUROPEPTIDE Y RECEPTOR"/>
    <property type="match status" value="1"/>
</dbReference>
<dbReference type="EMBL" id="UYSL01021819">
    <property type="protein sequence ID" value="VDL79221.1"/>
    <property type="molecule type" value="Genomic_DNA"/>
</dbReference>
<proteinExistence type="predicted"/>
<keyword evidence="2 8" id="KW-0812">Transmembrane</keyword>
<dbReference type="GO" id="GO:0005886">
    <property type="term" value="C:plasma membrane"/>
    <property type="evidence" value="ECO:0007669"/>
    <property type="project" value="TreeGrafter"/>
</dbReference>
<feature type="transmembrane region" description="Helical" evidence="8">
    <location>
        <begin position="53"/>
        <end position="77"/>
    </location>
</feature>
<dbReference type="AlphaFoldDB" id="A0A158R2D2"/>
<accession>A0A158R2D2</accession>
<evidence type="ECO:0000256" key="2">
    <source>
        <dbReference type="ARBA" id="ARBA00022692"/>
    </source>
</evidence>
<dbReference type="PANTHER" id="PTHR24235:SF18">
    <property type="entry name" value="G-PROTEIN COUPLED RECEPTORS FAMILY 1 PROFILE DOMAIN-CONTAINING PROTEIN"/>
    <property type="match status" value="1"/>
</dbReference>
<sequence>MLGVTRFIQTRDGIRSSELRRQSKIRGAVAWGKLSKIRPDTEMESGRSAGRRLHGLSVLLSQFGLPALISSMCYWLISPNRSWMMIAMVLGLIFAWMPLNAINLYRNWGSFANRSWFSTQLSLFKVSALCHVSAMTSAALNPVIYSWFTPQLRGAI</sequence>
<keyword evidence="5 8" id="KW-0472">Membrane</keyword>
<evidence type="ECO:0000256" key="5">
    <source>
        <dbReference type="ARBA" id="ARBA00023136"/>
    </source>
</evidence>
<evidence type="ECO:0000256" key="4">
    <source>
        <dbReference type="ARBA" id="ARBA00023040"/>
    </source>
</evidence>
<keyword evidence="10" id="KW-1185">Reference proteome</keyword>
<evidence type="ECO:0000256" key="7">
    <source>
        <dbReference type="ARBA" id="ARBA00023224"/>
    </source>
</evidence>
<evidence type="ECO:0000313" key="9">
    <source>
        <dbReference type="EMBL" id="VDL79221.1"/>
    </source>
</evidence>
<evidence type="ECO:0000313" key="11">
    <source>
        <dbReference type="WBParaSite" id="NBR_0001562601-mRNA-1"/>
    </source>
</evidence>
<dbReference type="PRINTS" id="PR00237">
    <property type="entry name" value="GPCRRHODOPSN"/>
</dbReference>
<evidence type="ECO:0000256" key="8">
    <source>
        <dbReference type="SAM" id="Phobius"/>
    </source>
</evidence>
<dbReference type="STRING" id="27835.A0A158R2D2"/>
<evidence type="ECO:0000256" key="3">
    <source>
        <dbReference type="ARBA" id="ARBA00022989"/>
    </source>
</evidence>
<keyword evidence="4" id="KW-0297">G-protein coupled receptor</keyword>